<evidence type="ECO:0000259" key="2">
    <source>
        <dbReference type="Pfam" id="PF00501"/>
    </source>
</evidence>
<dbReference type="Pfam" id="PF00501">
    <property type="entry name" value="AMP-binding"/>
    <property type="match status" value="1"/>
</dbReference>
<proteinExistence type="predicted"/>
<reference evidence="4" key="1">
    <citation type="journal article" date="2023" name="Phytobiomes J">
        <title>Deciphering the key players within the bacterial microbiota associated with aerial crown gall tumors on rhododendron: Insights into the gallobiome.</title>
        <authorList>
            <person name="Kuzmanovic N."/>
            <person name="Nesme J."/>
            <person name="Wolf J."/>
            <person name="Neumann-Schaal M."/>
            <person name="Petersen J."/>
            <person name="Fernandez-Gnecco G."/>
            <person name="Sproeer C."/>
            <person name="Bunk B."/>
            <person name="Overmann J."/>
            <person name="Sorensen S.J."/>
            <person name="Idczak E."/>
            <person name="Smalla K."/>
        </authorList>
    </citation>
    <scope>NUCLEOTIDE SEQUENCE</scope>
    <source>
        <strain evidence="4">Rho-11.1</strain>
    </source>
</reference>
<dbReference type="GO" id="GO:0046872">
    <property type="term" value="F:metal ion binding"/>
    <property type="evidence" value="ECO:0007669"/>
    <property type="project" value="UniProtKB-KW"/>
</dbReference>
<dbReference type="InterPro" id="IPR050237">
    <property type="entry name" value="ATP-dep_AMP-bd_enzyme"/>
</dbReference>
<feature type="domain" description="AMP-dependent synthetase/ligase" evidence="2">
    <location>
        <begin position="15"/>
        <end position="375"/>
    </location>
</feature>
<dbReference type="InterPro" id="IPR025110">
    <property type="entry name" value="AMP-bd_C"/>
</dbReference>
<organism evidence="4">
    <name type="scientific">Agrobacterium rosae</name>
    <dbReference type="NCBI Taxonomy" id="1972867"/>
    <lineage>
        <taxon>Bacteria</taxon>
        <taxon>Pseudomonadati</taxon>
        <taxon>Pseudomonadota</taxon>
        <taxon>Alphaproteobacteria</taxon>
        <taxon>Hyphomicrobiales</taxon>
        <taxon>Rhizobiaceae</taxon>
        <taxon>Rhizobium/Agrobacterium group</taxon>
        <taxon>Agrobacterium</taxon>
    </lineage>
</organism>
<dbReference type="PANTHER" id="PTHR43767">
    <property type="entry name" value="LONG-CHAIN-FATTY-ACID--COA LIGASE"/>
    <property type="match status" value="1"/>
</dbReference>
<dbReference type="RefSeq" id="WP_320203670.1">
    <property type="nucleotide sequence ID" value="NZ_CP192785.1"/>
</dbReference>
<dbReference type="InterPro" id="IPR042099">
    <property type="entry name" value="ANL_N_sf"/>
</dbReference>
<dbReference type="Gene3D" id="3.40.50.12780">
    <property type="entry name" value="N-terminal domain of ligase-like"/>
    <property type="match status" value="1"/>
</dbReference>
<accession>A0AAW9FQ28</accession>
<dbReference type="PROSITE" id="PS00455">
    <property type="entry name" value="AMP_BINDING"/>
    <property type="match status" value="1"/>
</dbReference>
<gene>
    <name evidence="4" type="ORF">RMR22_25245</name>
</gene>
<keyword evidence="1" id="KW-0479">Metal-binding</keyword>
<evidence type="ECO:0000259" key="3">
    <source>
        <dbReference type="Pfam" id="PF13193"/>
    </source>
</evidence>
<dbReference type="AlphaFoldDB" id="A0AAW9FQ28"/>
<dbReference type="EMBL" id="JAVRAF010000021">
    <property type="protein sequence ID" value="MDX8305549.1"/>
    <property type="molecule type" value="Genomic_DNA"/>
</dbReference>
<dbReference type="GO" id="GO:0016878">
    <property type="term" value="F:acid-thiol ligase activity"/>
    <property type="evidence" value="ECO:0007669"/>
    <property type="project" value="UniProtKB-ARBA"/>
</dbReference>
<evidence type="ECO:0000313" key="4">
    <source>
        <dbReference type="EMBL" id="MDX8305549.1"/>
    </source>
</evidence>
<dbReference type="Gene3D" id="3.30.300.30">
    <property type="match status" value="1"/>
</dbReference>
<dbReference type="InterPro" id="IPR000873">
    <property type="entry name" value="AMP-dep_synth/lig_dom"/>
</dbReference>
<dbReference type="SUPFAM" id="SSF56801">
    <property type="entry name" value="Acetyl-CoA synthetase-like"/>
    <property type="match status" value="1"/>
</dbReference>
<dbReference type="InterPro" id="IPR020845">
    <property type="entry name" value="AMP-binding_CS"/>
</dbReference>
<name>A0AAW9FQ28_9HYPH</name>
<sequence>MTSFPTLMTSFLMRSAIERRDHTAIRDDARSLTYDETYMLALAVARDLRRSGVCVGDRVVLLMSNSTGFCVSFWGVLLAGAVAVPLNPETKRDKLAWIIRDCSPRGLVVDEALFATAVDAARDSDVDVRFVTHRETGFLGTEWIPFDTEAPCDITASAVGPAAIIDRDLAAIIYTSGSTGDPKGVMLTHLNMTTAARSVSHYLGYRKSDVVFCAIPLTFDYGLHQLTMSTLVGATLYIEPGFSQPLFSLSRLVASKATVFPIVPTMVSLIEPLATRYDLTGVRCISSTAAALHAGNIDKLAVMFPNAVIFSMYGLTECHRCTYLDPAQLATRKSSVGKAIPNTRLWVVDADGHRHFHSATGELVIRGSTVMKGYWNNPSKTGEKLRLCPDTHEIVLYTGDTCRLDEEGYLYFVARADDILKVGGQKVAPSEIESVLLTHPAVSQAAVMGTDHPVHGQRPFAFVTLRDPGATDTDALICWCKERLESQAVPTRIVIVSEFIRNQNGKIDRHALRERLLETA</sequence>
<feature type="domain" description="AMP-binding enzyme C-terminal" evidence="3">
    <location>
        <begin position="431"/>
        <end position="506"/>
    </location>
</feature>
<dbReference type="PANTHER" id="PTHR43767:SF1">
    <property type="entry name" value="NONRIBOSOMAL PEPTIDE SYNTHASE PES1 (EUROFUNG)-RELATED"/>
    <property type="match status" value="1"/>
</dbReference>
<dbReference type="InterPro" id="IPR045851">
    <property type="entry name" value="AMP-bd_C_sf"/>
</dbReference>
<comment type="caution">
    <text evidence="4">The sequence shown here is derived from an EMBL/GenBank/DDBJ whole genome shotgun (WGS) entry which is preliminary data.</text>
</comment>
<evidence type="ECO:0000256" key="1">
    <source>
        <dbReference type="ARBA" id="ARBA00022723"/>
    </source>
</evidence>
<protein>
    <submittedName>
        <fullName evidence="4">Class I adenylate-forming enzyme family protein</fullName>
    </submittedName>
</protein>
<dbReference type="Pfam" id="PF13193">
    <property type="entry name" value="AMP-binding_C"/>
    <property type="match status" value="1"/>
</dbReference>